<keyword evidence="6" id="KW-1185">Reference proteome</keyword>
<comment type="cofactor">
    <cofactor evidence="1 3">
        <name>heme</name>
        <dbReference type="ChEBI" id="CHEBI:30413"/>
    </cofactor>
</comment>
<dbReference type="PANTHER" id="PTHR24305">
    <property type="entry name" value="CYTOCHROME P450"/>
    <property type="match status" value="1"/>
</dbReference>
<proteinExistence type="inferred from homology"/>
<comment type="caution">
    <text evidence="5">The sequence shown here is derived from an EMBL/GenBank/DDBJ whole genome shotgun (WGS) entry which is preliminary data.</text>
</comment>
<comment type="similarity">
    <text evidence="2 4">Belongs to the cytochrome P450 family.</text>
</comment>
<protein>
    <submittedName>
        <fullName evidence="5">Cytochrome P450</fullName>
    </submittedName>
</protein>
<dbReference type="InterPro" id="IPR002401">
    <property type="entry name" value="Cyt_P450_E_grp-I"/>
</dbReference>
<dbReference type="GO" id="GO:0020037">
    <property type="term" value="F:heme binding"/>
    <property type="evidence" value="ECO:0007669"/>
    <property type="project" value="InterPro"/>
</dbReference>
<dbReference type="InterPro" id="IPR017972">
    <property type="entry name" value="Cyt_P450_CS"/>
</dbReference>
<dbReference type="Pfam" id="PF00067">
    <property type="entry name" value="p450"/>
    <property type="match status" value="1"/>
</dbReference>
<dbReference type="SUPFAM" id="SSF48264">
    <property type="entry name" value="Cytochrome P450"/>
    <property type="match status" value="1"/>
</dbReference>
<evidence type="ECO:0000256" key="3">
    <source>
        <dbReference type="PIRSR" id="PIRSR602401-1"/>
    </source>
</evidence>
<dbReference type="InterPro" id="IPR036396">
    <property type="entry name" value="Cyt_P450_sf"/>
</dbReference>
<dbReference type="InterPro" id="IPR050121">
    <property type="entry name" value="Cytochrome_P450_monoxygenase"/>
</dbReference>
<keyword evidence="4" id="KW-0503">Monooxygenase</keyword>
<dbReference type="GO" id="GO:0016705">
    <property type="term" value="F:oxidoreductase activity, acting on paired donors, with incorporation or reduction of molecular oxygen"/>
    <property type="evidence" value="ECO:0007669"/>
    <property type="project" value="InterPro"/>
</dbReference>
<dbReference type="PRINTS" id="PR00463">
    <property type="entry name" value="EP450I"/>
</dbReference>
<keyword evidence="3 4" id="KW-0349">Heme</keyword>
<gene>
    <name evidence="5" type="ORF">GO986_05340</name>
</gene>
<feature type="binding site" description="axial binding residue" evidence="3">
    <location>
        <position position="397"/>
    </location>
    <ligand>
        <name>heme</name>
        <dbReference type="ChEBI" id="CHEBI:30413"/>
    </ligand>
    <ligandPart>
        <name>Fe</name>
        <dbReference type="ChEBI" id="CHEBI:18248"/>
    </ligandPart>
</feature>
<dbReference type="GO" id="GO:0005506">
    <property type="term" value="F:iron ion binding"/>
    <property type="evidence" value="ECO:0007669"/>
    <property type="project" value="InterPro"/>
</dbReference>
<dbReference type="RefSeq" id="WP_157458248.1">
    <property type="nucleotide sequence ID" value="NZ_WQLB01000005.1"/>
</dbReference>
<keyword evidence="3 4" id="KW-0408">Iron</keyword>
<name>A0A7C9M7B6_9DEIO</name>
<organism evidence="5 6">
    <name type="scientific">Deinococcus arboris</name>
    <dbReference type="NCBI Taxonomy" id="2682977"/>
    <lineage>
        <taxon>Bacteria</taxon>
        <taxon>Thermotogati</taxon>
        <taxon>Deinococcota</taxon>
        <taxon>Deinococci</taxon>
        <taxon>Deinococcales</taxon>
        <taxon>Deinococcaceae</taxon>
        <taxon>Deinococcus</taxon>
    </lineage>
</organism>
<dbReference type="PROSITE" id="PS00086">
    <property type="entry name" value="CYTOCHROME_P450"/>
    <property type="match status" value="1"/>
</dbReference>
<evidence type="ECO:0000256" key="4">
    <source>
        <dbReference type="RuleBase" id="RU000461"/>
    </source>
</evidence>
<dbReference type="PRINTS" id="PR00385">
    <property type="entry name" value="P450"/>
</dbReference>
<evidence type="ECO:0000256" key="2">
    <source>
        <dbReference type="ARBA" id="ARBA00010617"/>
    </source>
</evidence>
<dbReference type="EMBL" id="WQLB01000005">
    <property type="protein sequence ID" value="MVN86183.1"/>
    <property type="molecule type" value="Genomic_DNA"/>
</dbReference>
<dbReference type="Gene3D" id="1.10.630.10">
    <property type="entry name" value="Cytochrome P450"/>
    <property type="match status" value="1"/>
</dbReference>
<evidence type="ECO:0000313" key="6">
    <source>
        <dbReference type="Proteomes" id="UP000483286"/>
    </source>
</evidence>
<dbReference type="AlphaFoldDB" id="A0A7C9M7B6"/>
<evidence type="ECO:0000313" key="5">
    <source>
        <dbReference type="EMBL" id="MVN86183.1"/>
    </source>
</evidence>
<sequence>MTLPAGWPAGPRLRGPLAPWLGHIPDLRRDALGFLHHSRAAYGDLFRIRLGPRDVLVVADPGAAREVLIERGAHFRKGRGIQKMQPFLGSGLLTAEGDAWRGHRRLMQPAFHRAALDSMAADIVAATSPLLERLRAAAGTGEPMDLGREMLHVTLRAVAAVLFGTALAQEELEVVERELPPLLTRTADRVRSPVDWRLPTPGQRQEQAATRALDTLVHGIIARRRAAGPGGHDLLGQLLAARDEQGGGLSDAELRDEVMTLFLAGHETTATLLTFLWLSLAQHPQVRAAVQAEVRGALGTAAPSAGQVRALPLLHACLQETLRLYPPAWLLPRQATAPVTVGGVPLDAGAEVSVNVFLIQRNGRFWPEPNAFRPERWAQVGRTPEAFLPFGAGARMCIGNHLALLEAALIAALVLRDFTLEVPGGGPGGLTAGLTLKPDGPVLATVH</sequence>
<dbReference type="GO" id="GO:0004497">
    <property type="term" value="F:monooxygenase activity"/>
    <property type="evidence" value="ECO:0007669"/>
    <property type="project" value="UniProtKB-KW"/>
</dbReference>
<keyword evidence="4" id="KW-0560">Oxidoreductase</keyword>
<reference evidence="5 6" key="1">
    <citation type="submission" date="2019-12" db="EMBL/GenBank/DDBJ databases">
        <title>Deinococcus sp. HMF7620 Genome sequencing and assembly.</title>
        <authorList>
            <person name="Kang H."/>
            <person name="Kim H."/>
            <person name="Joh K."/>
        </authorList>
    </citation>
    <scope>NUCLEOTIDE SEQUENCE [LARGE SCALE GENOMIC DNA]</scope>
    <source>
        <strain evidence="5 6">HMF7620</strain>
    </source>
</reference>
<keyword evidence="3 4" id="KW-0479">Metal-binding</keyword>
<dbReference type="PANTHER" id="PTHR24305:SF166">
    <property type="entry name" value="CYTOCHROME P450 12A4, MITOCHONDRIAL-RELATED"/>
    <property type="match status" value="1"/>
</dbReference>
<dbReference type="InterPro" id="IPR001128">
    <property type="entry name" value="Cyt_P450"/>
</dbReference>
<accession>A0A7C9M7B6</accession>
<evidence type="ECO:0000256" key="1">
    <source>
        <dbReference type="ARBA" id="ARBA00001971"/>
    </source>
</evidence>
<dbReference type="Proteomes" id="UP000483286">
    <property type="component" value="Unassembled WGS sequence"/>
</dbReference>